<sequence>MRKWRFKWLVNNLSREEKP</sequence>
<reference evidence="1" key="1">
    <citation type="submission" date="2018-02" db="EMBL/GenBank/DDBJ databases">
        <title>Rhizophora mucronata_Transcriptome.</title>
        <authorList>
            <person name="Meera S.P."/>
            <person name="Sreeshan A."/>
            <person name="Augustine A."/>
        </authorList>
    </citation>
    <scope>NUCLEOTIDE SEQUENCE</scope>
    <source>
        <tissue evidence="1">Leaf</tissue>
    </source>
</reference>
<name>A0A2P2R0B0_RHIMU</name>
<organism evidence="1">
    <name type="scientific">Rhizophora mucronata</name>
    <name type="common">Asiatic mangrove</name>
    <dbReference type="NCBI Taxonomy" id="61149"/>
    <lineage>
        <taxon>Eukaryota</taxon>
        <taxon>Viridiplantae</taxon>
        <taxon>Streptophyta</taxon>
        <taxon>Embryophyta</taxon>
        <taxon>Tracheophyta</taxon>
        <taxon>Spermatophyta</taxon>
        <taxon>Magnoliopsida</taxon>
        <taxon>eudicotyledons</taxon>
        <taxon>Gunneridae</taxon>
        <taxon>Pentapetalae</taxon>
        <taxon>rosids</taxon>
        <taxon>fabids</taxon>
        <taxon>Malpighiales</taxon>
        <taxon>Rhizophoraceae</taxon>
        <taxon>Rhizophora</taxon>
    </lineage>
</organism>
<accession>A0A2P2R0B0</accession>
<evidence type="ECO:0000313" key="1">
    <source>
        <dbReference type="EMBL" id="MBX72665.1"/>
    </source>
</evidence>
<proteinExistence type="predicted"/>
<dbReference type="AlphaFoldDB" id="A0A2P2R0B0"/>
<protein>
    <submittedName>
        <fullName evidence="1">Uncharacterized protein</fullName>
    </submittedName>
</protein>
<dbReference type="EMBL" id="GGEC01092181">
    <property type="protein sequence ID" value="MBX72665.1"/>
    <property type="molecule type" value="Transcribed_RNA"/>
</dbReference>